<sequence>MAAGSAWSSPSPRLHPPPLLLPLPPGAPTFPLPRIAGLGGLATGHGGQIRLGFKDSPSPERFARPPPLAARHVPARPSCFLLLGDGERVSDHPPAALSFLVAQAPPRCFRRRAAPFRPRLHRHPRFFACLRPSTPPAAGPSLDPPPPRLSVHGRRRPPSCVRPLLFAVAPLGSSSACAVPGPSPGPPPPLADPATARGARRMWPTPWRATTHDDGRQERRTAAAADKGAPEARVAVAVPTRPPIRFTCVSSVGLMSRRTPRQGAPPGQGHPRQASEPPPRLQMSSPRSTFRTRSSSPSVGAAATVADAVDLSPSLPDQCYMFVDKRDIHLNNSVTIIFVTICVQVRWLTGFRISSVQVRWLTGFRVSSAYLCSAFLQTPKLMFFVSVKSSLKEAEKKAKVPCPTSEDTIQTIAQQYQRKCTFLPFTGKDMNVGLLLLTDDNG</sequence>
<evidence type="ECO:0000313" key="3">
    <source>
        <dbReference type="Proteomes" id="UP001341281"/>
    </source>
</evidence>
<reference evidence="2 3" key="1">
    <citation type="submission" date="2024-02" db="EMBL/GenBank/DDBJ databases">
        <title>High-quality chromosome-scale genome assembly of Pensacola bahiagrass (Paspalum notatum Flugge var. saurae).</title>
        <authorList>
            <person name="Vega J.M."/>
            <person name="Podio M."/>
            <person name="Orjuela J."/>
            <person name="Siena L.A."/>
            <person name="Pessino S.C."/>
            <person name="Combes M.C."/>
            <person name="Mariac C."/>
            <person name="Albertini E."/>
            <person name="Pupilli F."/>
            <person name="Ortiz J.P.A."/>
            <person name="Leblanc O."/>
        </authorList>
    </citation>
    <scope>NUCLEOTIDE SEQUENCE [LARGE SCALE GENOMIC DNA]</scope>
    <source>
        <strain evidence="2">R1</strain>
        <tissue evidence="2">Leaf</tissue>
    </source>
</reference>
<dbReference type="Proteomes" id="UP001341281">
    <property type="component" value="Chromosome 02"/>
</dbReference>
<feature type="compositionally biased region" description="Pro residues" evidence="1">
    <location>
        <begin position="181"/>
        <end position="191"/>
    </location>
</feature>
<feature type="compositionally biased region" description="Low complexity" evidence="1">
    <location>
        <begin position="284"/>
        <end position="298"/>
    </location>
</feature>
<feature type="region of interest" description="Disordered" evidence="1">
    <location>
        <begin position="1"/>
        <end position="23"/>
    </location>
</feature>
<feature type="region of interest" description="Disordered" evidence="1">
    <location>
        <begin position="175"/>
        <end position="234"/>
    </location>
</feature>
<organism evidence="2 3">
    <name type="scientific">Paspalum notatum var. saurae</name>
    <dbReference type="NCBI Taxonomy" id="547442"/>
    <lineage>
        <taxon>Eukaryota</taxon>
        <taxon>Viridiplantae</taxon>
        <taxon>Streptophyta</taxon>
        <taxon>Embryophyta</taxon>
        <taxon>Tracheophyta</taxon>
        <taxon>Spermatophyta</taxon>
        <taxon>Magnoliopsida</taxon>
        <taxon>Liliopsida</taxon>
        <taxon>Poales</taxon>
        <taxon>Poaceae</taxon>
        <taxon>PACMAD clade</taxon>
        <taxon>Panicoideae</taxon>
        <taxon>Andropogonodae</taxon>
        <taxon>Paspaleae</taxon>
        <taxon>Paspalinae</taxon>
        <taxon>Paspalum</taxon>
    </lineage>
</organism>
<feature type="region of interest" description="Disordered" evidence="1">
    <location>
        <begin position="255"/>
        <end position="298"/>
    </location>
</feature>
<feature type="region of interest" description="Disordered" evidence="1">
    <location>
        <begin position="48"/>
        <end position="68"/>
    </location>
</feature>
<feature type="compositionally biased region" description="Pro residues" evidence="1">
    <location>
        <begin position="13"/>
        <end position="23"/>
    </location>
</feature>
<name>A0AAQ3WFA5_PASNO</name>
<gene>
    <name evidence="2" type="ORF">U9M48_009530</name>
</gene>
<evidence type="ECO:0000313" key="2">
    <source>
        <dbReference type="EMBL" id="WVZ59383.1"/>
    </source>
</evidence>
<dbReference type="AlphaFoldDB" id="A0AAQ3WFA5"/>
<dbReference type="EMBL" id="CP144746">
    <property type="protein sequence ID" value="WVZ59383.1"/>
    <property type="molecule type" value="Genomic_DNA"/>
</dbReference>
<feature type="region of interest" description="Disordered" evidence="1">
    <location>
        <begin position="131"/>
        <end position="155"/>
    </location>
</feature>
<protein>
    <submittedName>
        <fullName evidence="2">Uncharacterized protein</fullName>
    </submittedName>
</protein>
<feature type="compositionally biased region" description="Pro residues" evidence="1">
    <location>
        <begin position="133"/>
        <end position="148"/>
    </location>
</feature>
<accession>A0AAQ3WFA5</accession>
<proteinExistence type="predicted"/>
<keyword evidence="3" id="KW-1185">Reference proteome</keyword>
<feature type="compositionally biased region" description="Basic and acidic residues" evidence="1">
    <location>
        <begin position="210"/>
        <end position="221"/>
    </location>
</feature>
<evidence type="ECO:0000256" key="1">
    <source>
        <dbReference type="SAM" id="MobiDB-lite"/>
    </source>
</evidence>